<dbReference type="InterPro" id="IPR044066">
    <property type="entry name" value="TRIAD_supradom"/>
</dbReference>
<comment type="caution">
    <text evidence="11">The sequence shown here is derived from an EMBL/GenBank/DDBJ whole genome shotgun (WGS) entry which is preliminary data.</text>
</comment>
<dbReference type="EMBL" id="RYZW01000055">
    <property type="protein sequence ID" value="TDZ54672.1"/>
    <property type="molecule type" value="Genomic_DNA"/>
</dbReference>
<evidence type="ECO:0000256" key="1">
    <source>
        <dbReference type="ARBA" id="ARBA00004906"/>
    </source>
</evidence>
<evidence type="ECO:0000256" key="3">
    <source>
        <dbReference type="ARBA" id="ARBA00022723"/>
    </source>
</evidence>
<comment type="pathway">
    <text evidence="1">Protein modification; protein ubiquitination.</text>
</comment>
<evidence type="ECO:0000313" key="12">
    <source>
        <dbReference type="Proteomes" id="UP000295703"/>
    </source>
</evidence>
<dbReference type="GO" id="GO:0016740">
    <property type="term" value="F:transferase activity"/>
    <property type="evidence" value="ECO:0007669"/>
    <property type="project" value="UniProtKB-KW"/>
</dbReference>
<keyword evidence="3" id="KW-0479">Metal-binding</keyword>
<evidence type="ECO:0000313" key="11">
    <source>
        <dbReference type="EMBL" id="TDZ54672.1"/>
    </source>
</evidence>
<proteinExistence type="predicted"/>
<evidence type="ECO:0000256" key="8">
    <source>
        <dbReference type="SAM" id="Coils"/>
    </source>
</evidence>
<reference evidence="11 12" key="1">
    <citation type="submission" date="2018-12" db="EMBL/GenBank/DDBJ databases">
        <title>Genome sequence and assembly of Colletotrichum trifolii.</title>
        <authorList>
            <person name="Gan P."/>
            <person name="Shirasu K."/>
        </authorList>
    </citation>
    <scope>NUCLEOTIDE SEQUENCE [LARGE SCALE GENOMIC DNA]</scope>
    <source>
        <strain evidence="11 12">543-2</strain>
    </source>
</reference>
<feature type="region of interest" description="Disordered" evidence="9">
    <location>
        <begin position="1"/>
        <end position="84"/>
    </location>
</feature>
<dbReference type="AlphaFoldDB" id="A0A4R8RHP5"/>
<protein>
    <submittedName>
        <fullName evidence="11">E3 ubiquitin-protein ligase</fullName>
    </submittedName>
</protein>
<dbReference type="InterPro" id="IPR047545">
    <property type="entry name" value="BRcat_RBR_RNF216"/>
</dbReference>
<keyword evidence="8" id="KW-0175">Coiled coil</keyword>
<dbReference type="PANTHER" id="PTHR22770">
    <property type="entry name" value="UBIQUITIN CONJUGATING ENZYME 7 INTERACTING PROTEIN-RELATED"/>
    <property type="match status" value="1"/>
</dbReference>
<dbReference type="InterPro" id="IPR051628">
    <property type="entry name" value="LUBAC_E3_Ligases"/>
</dbReference>
<keyword evidence="7" id="KW-0862">Zinc</keyword>
<feature type="compositionally biased region" description="Polar residues" evidence="9">
    <location>
        <begin position="882"/>
        <end position="893"/>
    </location>
</feature>
<organism evidence="11 12">
    <name type="scientific">Colletotrichum trifolii</name>
    <dbReference type="NCBI Taxonomy" id="5466"/>
    <lineage>
        <taxon>Eukaryota</taxon>
        <taxon>Fungi</taxon>
        <taxon>Dikarya</taxon>
        <taxon>Ascomycota</taxon>
        <taxon>Pezizomycotina</taxon>
        <taxon>Sordariomycetes</taxon>
        <taxon>Hypocreomycetidae</taxon>
        <taxon>Glomerellales</taxon>
        <taxon>Glomerellaceae</taxon>
        <taxon>Colletotrichum</taxon>
        <taxon>Colletotrichum orbiculare species complex</taxon>
    </lineage>
</organism>
<dbReference type="InterPro" id="IPR047544">
    <property type="entry name" value="RING-HC_RBR_RNF216"/>
</dbReference>
<feature type="region of interest" description="Disordered" evidence="9">
    <location>
        <begin position="613"/>
        <end position="633"/>
    </location>
</feature>
<feature type="coiled-coil region" evidence="8">
    <location>
        <begin position="311"/>
        <end position="341"/>
    </location>
</feature>
<sequence>MGSGSSKAEKQELKANRKQKGLARTTPPPVQGLQSLDSPLVVPPAKSPAHPRPGSRKATNEKRPDQTLQEDASSSKSLKHKEHSFLSSVFRGHVRRRRKAPPIDGIDEEIINPMDDTDEEIVGSMDNVDGNVLKLGNAIEEETKSACLAAALEVFPDIDPEYLEKKCVKLRHDQGQVIDAILADSESSKPYPKRTKSLKRKRGASGKIDETARARLKYDNENRVEASLDYTRLSRKLLAQDFPRATAKSISQLMSDNNNLLLRSYLALDQLDRERLAGRPTPGFEWKKSRTPAAFHYTPPNLDQTIRDVAAPDQKRALEELRDARKVLKAQEDERSSAKEKELEEAENFIKAQENGTTAECGCCFGDFAMNRMVCCANPDEMHYFCVDCARRNAETAVGLTKHEFSCMSMDGCSAGFSHSQRALFLDDKIIAALDRIEAEAVLRMAGVENLENCPFCPFAAEYSPIEEDKEFRCANPECEIVSCRLCREETHVPKTCEEAAKDHGFSARRQIEEAMSAALIRKCNKCGAPFIKDEGCNKMTCSRCNNIQCYVCSASCNYSHFDDSSRGGKKGNCPLFEQSEDRHDREVREAEERTRQKVLNDNPDLNEEQLKVHAADASKKRKDKKADARRWRAGQARLRDRYRRLPVDFPLPFERIPLPVAQPAMPLPPQVAVQARHPLGQRLDQIQGDFPFPGLFDPRPLPPGLGDEESEALSISLGGHLMGNLDDPLRHHNPYLHNPYYHENIMPPNAAAPAEAHHGQPQRPKAVAMPGTNHNAKAGIEHFRQPMNAAQTPIQGQQEPGSQHASRQHDQQAASQHQPRPNANPQNNPQPAGARSRAEHELIQARRDLQQLLAAQEQLSRQRVRAQQAQQRPNEPRQSMERSQMQVNSRDVQQLLAAQEQLSRQRVRAQQAQQRPNEPRQSMERSQMQVNSQAANNDQPGNRVSRWGLAPAVLGLNPQLGWGTAYQNNDMVQQNNRNMASAGRNRENPLELD</sequence>
<feature type="region of interest" description="Disordered" evidence="9">
    <location>
        <begin position="751"/>
        <end position="774"/>
    </location>
</feature>
<dbReference type="SUPFAM" id="SSF57850">
    <property type="entry name" value="RING/U-box"/>
    <property type="match status" value="1"/>
</dbReference>
<evidence type="ECO:0000256" key="7">
    <source>
        <dbReference type="ARBA" id="ARBA00022833"/>
    </source>
</evidence>
<feature type="compositionally biased region" description="Polar residues" evidence="9">
    <location>
        <begin position="792"/>
        <end position="816"/>
    </location>
</feature>
<evidence type="ECO:0000256" key="6">
    <source>
        <dbReference type="ARBA" id="ARBA00022786"/>
    </source>
</evidence>
<feature type="compositionally biased region" description="Low complexity" evidence="9">
    <location>
        <begin position="861"/>
        <end position="873"/>
    </location>
</feature>
<name>A0A4R8RHP5_COLTR</name>
<evidence type="ECO:0000256" key="9">
    <source>
        <dbReference type="SAM" id="MobiDB-lite"/>
    </source>
</evidence>
<feature type="compositionally biased region" description="Low complexity" evidence="9">
    <location>
        <begin position="817"/>
        <end position="832"/>
    </location>
</feature>
<dbReference type="InterPro" id="IPR047546">
    <property type="entry name" value="Rcat_RBR_RNF216"/>
</dbReference>
<dbReference type="CDD" id="cd20353">
    <property type="entry name" value="Rcat_RBR_RNF216"/>
    <property type="match status" value="1"/>
</dbReference>
<evidence type="ECO:0000259" key="10">
    <source>
        <dbReference type="PROSITE" id="PS51873"/>
    </source>
</evidence>
<dbReference type="PROSITE" id="PS51873">
    <property type="entry name" value="TRIAD"/>
    <property type="match status" value="1"/>
</dbReference>
<keyword evidence="4" id="KW-0677">Repeat</keyword>
<keyword evidence="6" id="KW-0833">Ubl conjugation pathway</keyword>
<dbReference type="Pfam" id="PF26200">
    <property type="entry name" value="Rcat_RNF216"/>
    <property type="match status" value="1"/>
</dbReference>
<feature type="region of interest" description="Disordered" evidence="9">
    <location>
        <begin position="792"/>
        <end position="841"/>
    </location>
</feature>
<dbReference type="Gene3D" id="1.20.120.1750">
    <property type="match status" value="1"/>
</dbReference>
<dbReference type="PANTHER" id="PTHR22770:SF47">
    <property type="entry name" value="E3 UBIQUITIN-PROTEIN LIGASE RNF216"/>
    <property type="match status" value="1"/>
</dbReference>
<feature type="domain" description="RING-type" evidence="10">
    <location>
        <begin position="357"/>
        <end position="578"/>
    </location>
</feature>
<keyword evidence="5" id="KW-0863">Zinc-finger</keyword>
<keyword evidence="12" id="KW-1185">Reference proteome</keyword>
<feature type="compositionally biased region" description="Basic and acidic residues" evidence="9">
    <location>
        <begin position="613"/>
        <end position="631"/>
    </location>
</feature>
<dbReference type="Proteomes" id="UP000295703">
    <property type="component" value="Unassembled WGS sequence"/>
</dbReference>
<keyword evidence="2" id="KW-0808">Transferase</keyword>
<dbReference type="STRING" id="5466.A0A4R8RHP5"/>
<dbReference type="CDD" id="cd16630">
    <property type="entry name" value="RING-HC_RBR_RNF216"/>
    <property type="match status" value="1"/>
</dbReference>
<gene>
    <name evidence="11" type="ORF">CTRI78_v006098</name>
</gene>
<feature type="compositionally biased region" description="Basic and acidic residues" evidence="9">
    <location>
        <begin position="580"/>
        <end position="595"/>
    </location>
</feature>
<dbReference type="GO" id="GO:0008270">
    <property type="term" value="F:zinc ion binding"/>
    <property type="evidence" value="ECO:0007669"/>
    <property type="project" value="UniProtKB-KW"/>
</dbReference>
<evidence type="ECO:0000256" key="4">
    <source>
        <dbReference type="ARBA" id="ARBA00022737"/>
    </source>
</evidence>
<evidence type="ECO:0000256" key="5">
    <source>
        <dbReference type="ARBA" id="ARBA00022771"/>
    </source>
</evidence>
<feature type="compositionally biased region" description="Polar residues" evidence="9">
    <location>
        <begin position="925"/>
        <end position="943"/>
    </location>
</feature>
<feature type="region of interest" description="Disordered" evidence="9">
    <location>
        <begin position="573"/>
        <end position="595"/>
    </location>
</feature>
<evidence type="ECO:0000256" key="2">
    <source>
        <dbReference type="ARBA" id="ARBA00022679"/>
    </source>
</evidence>
<accession>A0A4R8RHP5</accession>
<dbReference type="CDD" id="cd20339">
    <property type="entry name" value="BRcat_RBR_RNF216"/>
    <property type="match status" value="1"/>
</dbReference>
<feature type="region of interest" description="Disordered" evidence="9">
    <location>
        <begin position="861"/>
        <end position="946"/>
    </location>
</feature>